<proteinExistence type="predicted"/>
<reference evidence="2" key="1">
    <citation type="submission" date="2021-01" db="EMBL/GenBank/DDBJ databases">
        <authorList>
            <person name="Zahm M."/>
            <person name="Roques C."/>
            <person name="Cabau C."/>
            <person name="Klopp C."/>
            <person name="Donnadieu C."/>
            <person name="Jouanno E."/>
            <person name="Lampietro C."/>
            <person name="Louis A."/>
            <person name="Herpin A."/>
            <person name="Echchiki A."/>
            <person name="Berthelot C."/>
            <person name="Parey E."/>
            <person name="Roest-Crollius H."/>
            <person name="Braasch I."/>
            <person name="Postlethwait J."/>
            <person name="Bobe J."/>
            <person name="Montfort J."/>
            <person name="Bouchez O."/>
            <person name="Begum T."/>
            <person name="Mejri S."/>
            <person name="Adams A."/>
            <person name="Chen W.-J."/>
            <person name="Guiguen Y."/>
        </authorList>
    </citation>
    <scope>NUCLEOTIDE SEQUENCE</scope>
    <source>
        <tissue evidence="2">Blood</tissue>
    </source>
</reference>
<dbReference type="AlphaFoldDB" id="A0A8T3D1C4"/>
<gene>
    <name evidence="2" type="ORF">AGOR_G00166350</name>
</gene>
<evidence type="ECO:0000256" key="1">
    <source>
        <dbReference type="SAM" id="MobiDB-lite"/>
    </source>
</evidence>
<keyword evidence="3" id="KW-1185">Reference proteome</keyword>
<feature type="region of interest" description="Disordered" evidence="1">
    <location>
        <begin position="72"/>
        <end position="97"/>
    </location>
</feature>
<dbReference type="EMBL" id="JAERUA010000015">
    <property type="protein sequence ID" value="KAI1889770.1"/>
    <property type="molecule type" value="Genomic_DNA"/>
</dbReference>
<comment type="caution">
    <text evidence="2">The sequence shown here is derived from an EMBL/GenBank/DDBJ whole genome shotgun (WGS) entry which is preliminary data.</text>
</comment>
<dbReference type="Proteomes" id="UP000829720">
    <property type="component" value="Unassembled WGS sequence"/>
</dbReference>
<protein>
    <submittedName>
        <fullName evidence="2">Uncharacterized protein</fullName>
    </submittedName>
</protein>
<name>A0A8T3D1C4_9TELE</name>
<sequence length="97" mass="10892">MFLRKKLLFRLKGTDPLVGLISPHCLTLEDAVQCSTTDVARRTVTVRYSYCILLKGGGKWCSRQKERRQKNGHPLLLFPPPTHHPTTLETCSASSAL</sequence>
<evidence type="ECO:0000313" key="3">
    <source>
        <dbReference type="Proteomes" id="UP000829720"/>
    </source>
</evidence>
<accession>A0A8T3D1C4</accession>
<organism evidence="2 3">
    <name type="scientific">Albula goreensis</name>
    <dbReference type="NCBI Taxonomy" id="1534307"/>
    <lineage>
        <taxon>Eukaryota</taxon>
        <taxon>Metazoa</taxon>
        <taxon>Chordata</taxon>
        <taxon>Craniata</taxon>
        <taxon>Vertebrata</taxon>
        <taxon>Euteleostomi</taxon>
        <taxon>Actinopterygii</taxon>
        <taxon>Neopterygii</taxon>
        <taxon>Teleostei</taxon>
        <taxon>Albuliformes</taxon>
        <taxon>Albulidae</taxon>
        <taxon>Albula</taxon>
    </lineage>
</organism>
<evidence type="ECO:0000313" key="2">
    <source>
        <dbReference type="EMBL" id="KAI1889770.1"/>
    </source>
</evidence>